<feature type="compositionally biased region" description="Low complexity" evidence="1">
    <location>
        <begin position="539"/>
        <end position="553"/>
    </location>
</feature>
<dbReference type="EMBL" id="JAIWOZ010000003">
    <property type="protein sequence ID" value="KAH6608231.1"/>
    <property type="molecule type" value="Genomic_DNA"/>
</dbReference>
<dbReference type="Gene3D" id="1.10.8.270">
    <property type="entry name" value="putative rabgap domain of human tbc1 domain family member 14 like domains"/>
    <property type="match status" value="1"/>
</dbReference>
<dbReference type="PANTHER" id="PTHR47219:SF20">
    <property type="entry name" value="TBC1 DOMAIN FAMILY MEMBER 2B"/>
    <property type="match status" value="1"/>
</dbReference>
<dbReference type="InterPro" id="IPR000195">
    <property type="entry name" value="Rab-GAP-TBC_dom"/>
</dbReference>
<feature type="compositionally biased region" description="Polar residues" evidence="1">
    <location>
        <begin position="391"/>
        <end position="405"/>
    </location>
</feature>
<feature type="compositionally biased region" description="Low complexity" evidence="1">
    <location>
        <begin position="1085"/>
        <end position="1106"/>
    </location>
</feature>
<dbReference type="Pfam" id="PF00566">
    <property type="entry name" value="RabGAP-TBC"/>
    <property type="match status" value="1"/>
</dbReference>
<feature type="compositionally biased region" description="Low complexity" evidence="1">
    <location>
        <begin position="243"/>
        <end position="252"/>
    </location>
</feature>
<feature type="region of interest" description="Disordered" evidence="1">
    <location>
        <begin position="235"/>
        <end position="271"/>
    </location>
</feature>
<feature type="region of interest" description="Disordered" evidence="1">
    <location>
        <begin position="374"/>
        <end position="445"/>
    </location>
</feature>
<dbReference type="Gene3D" id="1.10.472.80">
    <property type="entry name" value="Ypt/Rab-GAP domain of gyp1p, domain 3"/>
    <property type="match status" value="1"/>
</dbReference>
<gene>
    <name evidence="3" type="ORF">Trco_004544</name>
</gene>
<dbReference type="PROSITE" id="PS50086">
    <property type="entry name" value="TBC_RABGAP"/>
    <property type="match status" value="1"/>
</dbReference>
<comment type="caution">
    <text evidence="3">The sequence shown here is derived from an EMBL/GenBank/DDBJ whole genome shotgun (WGS) entry which is preliminary data.</text>
</comment>
<feature type="compositionally biased region" description="Polar residues" evidence="1">
    <location>
        <begin position="14"/>
        <end position="23"/>
    </location>
</feature>
<feature type="compositionally biased region" description="Low complexity" evidence="1">
    <location>
        <begin position="327"/>
        <end position="340"/>
    </location>
</feature>
<feature type="region of interest" description="Disordered" evidence="1">
    <location>
        <begin position="500"/>
        <end position="567"/>
    </location>
</feature>
<dbReference type="GO" id="GO:0005096">
    <property type="term" value="F:GTPase activator activity"/>
    <property type="evidence" value="ECO:0007669"/>
    <property type="project" value="TreeGrafter"/>
</dbReference>
<dbReference type="InterPro" id="IPR035969">
    <property type="entry name" value="Rab-GAP_TBC_sf"/>
</dbReference>
<proteinExistence type="predicted"/>
<evidence type="ECO:0000259" key="2">
    <source>
        <dbReference type="PROSITE" id="PS50086"/>
    </source>
</evidence>
<accession>A0A9P8QKZ5</accession>
<dbReference type="OrthoDB" id="294251at2759"/>
<organism evidence="3 4">
    <name type="scientific">Trichoderma cornu-damae</name>
    <dbReference type="NCBI Taxonomy" id="654480"/>
    <lineage>
        <taxon>Eukaryota</taxon>
        <taxon>Fungi</taxon>
        <taxon>Dikarya</taxon>
        <taxon>Ascomycota</taxon>
        <taxon>Pezizomycotina</taxon>
        <taxon>Sordariomycetes</taxon>
        <taxon>Hypocreomycetidae</taxon>
        <taxon>Hypocreales</taxon>
        <taxon>Hypocreaceae</taxon>
        <taxon>Trichoderma</taxon>
    </lineage>
</organism>
<protein>
    <submittedName>
        <fullName evidence="3">Tbc domain-containing</fullName>
    </submittedName>
</protein>
<feature type="region of interest" description="Disordered" evidence="1">
    <location>
        <begin position="1085"/>
        <end position="1125"/>
    </location>
</feature>
<evidence type="ECO:0000313" key="4">
    <source>
        <dbReference type="Proteomes" id="UP000827724"/>
    </source>
</evidence>
<feature type="compositionally biased region" description="Basic and acidic residues" evidence="1">
    <location>
        <begin position="600"/>
        <end position="616"/>
    </location>
</feature>
<feature type="region of interest" description="Disordered" evidence="1">
    <location>
        <begin position="1"/>
        <end position="34"/>
    </location>
</feature>
<dbReference type="SUPFAM" id="SSF47923">
    <property type="entry name" value="Ypt/Rab-GAP domain of gyp1p"/>
    <property type="match status" value="2"/>
</dbReference>
<dbReference type="GO" id="GO:0031267">
    <property type="term" value="F:small GTPase binding"/>
    <property type="evidence" value="ECO:0007669"/>
    <property type="project" value="TreeGrafter"/>
</dbReference>
<evidence type="ECO:0000256" key="1">
    <source>
        <dbReference type="SAM" id="MobiDB-lite"/>
    </source>
</evidence>
<name>A0A9P8QKZ5_9HYPO</name>
<dbReference type="SMART" id="SM00164">
    <property type="entry name" value="TBC"/>
    <property type="match status" value="1"/>
</dbReference>
<dbReference type="PANTHER" id="PTHR47219">
    <property type="entry name" value="RAB GTPASE-ACTIVATING PROTEIN 1-LIKE"/>
    <property type="match status" value="1"/>
</dbReference>
<dbReference type="FunFam" id="1.10.8.270:FF:000026">
    <property type="entry name" value="TBC (Tre-2/Bub2/Cdc16) domain family"/>
    <property type="match status" value="1"/>
</dbReference>
<feature type="compositionally biased region" description="Basic residues" evidence="1">
    <location>
        <begin position="24"/>
        <end position="34"/>
    </location>
</feature>
<sequence>MDPSEAAAPPLERSVSQQSNTSYRSHRSRAGKNRALFNHHHISSSASSIAESDKSLTSFPSFSPELPGTDRFGDADPDHNQLRAAIRQPDRAARAAGLSGSSSAIVDSLTWRNSAREALFEDAPLSRTVPGALHRADDGHIERLVARHGAVALVRQIAGDLAQRDAQISALRRRADERERALRKMIRECGLSSLELETRLRAVESELRSNGHFQRDGGGLSDLMSDAMRDTVTESSAYGEADTTASATIRAGSGSGSGGRPSVPGISEAARGTATLRGWKDYLWGGTSKRAGPRDRPTVIRSHSGANQRPALQDDLFDPPAPAAGGPVKSPSSRPSSIHSATTTPERKGSASLASLALRLVAGGAVANREAAADARGRAASNAARTEASRTRSVASNRTSRSSRPVSVAGGPKALMAMGRSTPSNAKSLAEVRGSGSGGSPGASTLRPDSFGPVEMDAILPPESQPPTLTRMYNNYPNSEYLTDRFGFIYDQRRKKRQREASEVARHVGGGGDGREMLGNGRAGIPPLAPDDVPSPKMSVSSGEPRPGSPSSQEQEDKAPTGEDKAKRWQDYLKIATFPTELLSHTPGISATAVSVTEGTDDRDHDLDRDRDHDRASSASSQRPVLDRPPARSPAITPTVSGLVPLASTTTTAVVDSEATLTQPLPLPSAEQQDGTLGTLVKEDAEPVKLLLQQLSDLHDSLQREKTTRWNEFLRKVRAERHREGEAAMAAAAAAAEARFERPGIILPEARVADGEVIGISNLGNKGKVGRAKWNGFKALVLGGIPVLYRAKVWSECSGAAALRIPGYYDGLASRGGGDDDPAVVSQIKMDIHRTLTDNIFFRRGPGVQKLNEVLLAYSRRNRDVGYCQGMNLIAANILLVTPSAEEAFWILASIVENILPHGYYDHSLISSRADQQVLRQYVRTVLPRLSAHLDSLAVELEALTFQWFLSVFTDCLCAEALFRVWDVVLCTNDGSTFLFQVALALLKLNESNLLQCDTPAGVYTYINHQMTEHAISIDGLIQASEGLRRVVRREDVEQRRAKAIQAERDMVGGGEGGDGGGSAMAGGANATFAAAAAAAADTAATGTAATGTAATGAETNTEAAGTGTGTGTGDGDGDGGEESS</sequence>
<feature type="region of interest" description="Disordered" evidence="1">
    <location>
        <begin position="593"/>
        <end position="642"/>
    </location>
</feature>
<dbReference type="InterPro" id="IPR050302">
    <property type="entry name" value="Rab_GAP_TBC_domain"/>
</dbReference>
<evidence type="ECO:0000313" key="3">
    <source>
        <dbReference type="EMBL" id="KAH6608231.1"/>
    </source>
</evidence>
<feature type="domain" description="Rab-GAP TBC" evidence="2">
    <location>
        <begin position="784"/>
        <end position="973"/>
    </location>
</feature>
<dbReference type="AlphaFoldDB" id="A0A9P8QKZ5"/>
<feature type="region of interest" description="Disordered" evidence="1">
    <location>
        <begin position="56"/>
        <end position="78"/>
    </location>
</feature>
<dbReference type="FunFam" id="1.10.472.80:FF:000046">
    <property type="entry name" value="TBC domain-containing protein"/>
    <property type="match status" value="1"/>
</dbReference>
<reference evidence="3" key="1">
    <citation type="submission" date="2021-08" db="EMBL/GenBank/DDBJ databases">
        <title>Chromosome-Level Trichoderma cornu-damae using Hi-C Data.</title>
        <authorList>
            <person name="Kim C.S."/>
        </authorList>
    </citation>
    <scope>NUCLEOTIDE SEQUENCE</scope>
    <source>
        <strain evidence="3">KA19-0412C</strain>
    </source>
</reference>
<feature type="region of interest" description="Disordered" evidence="1">
    <location>
        <begin position="284"/>
        <end position="350"/>
    </location>
</feature>
<feature type="compositionally biased region" description="Acidic residues" evidence="1">
    <location>
        <begin position="1116"/>
        <end position="1125"/>
    </location>
</feature>
<feature type="compositionally biased region" description="Basic and acidic residues" evidence="1">
    <location>
        <begin position="555"/>
        <end position="567"/>
    </location>
</feature>
<dbReference type="Proteomes" id="UP000827724">
    <property type="component" value="Unassembled WGS sequence"/>
</dbReference>
<keyword evidence="4" id="KW-1185">Reference proteome</keyword>